<dbReference type="EMBL" id="JAERMS010000069">
    <property type="protein sequence ID" value="MBO1364481.1"/>
    <property type="molecule type" value="Genomic_DNA"/>
</dbReference>
<dbReference type="InterPro" id="IPR029026">
    <property type="entry name" value="tRNA_m1G_MTases_N"/>
</dbReference>
<dbReference type="SUPFAM" id="SSF55315">
    <property type="entry name" value="L30e-like"/>
    <property type="match status" value="1"/>
</dbReference>
<evidence type="ECO:0000256" key="1">
    <source>
        <dbReference type="ARBA" id="ARBA00007228"/>
    </source>
</evidence>
<keyword evidence="2 6" id="KW-0489">Methyltransferase</keyword>
<dbReference type="RefSeq" id="WP_107580761.1">
    <property type="nucleotide sequence ID" value="NZ_JAERMS010000069.1"/>
</dbReference>
<dbReference type="SUPFAM" id="SSF75217">
    <property type="entry name" value="alpha/beta knot"/>
    <property type="match status" value="1"/>
</dbReference>
<evidence type="ECO:0000313" key="6">
    <source>
        <dbReference type="EMBL" id="MBO1364481.1"/>
    </source>
</evidence>
<feature type="domain" description="MRM3-like substrate binding" evidence="5">
    <location>
        <begin position="5"/>
        <end position="96"/>
    </location>
</feature>
<evidence type="ECO:0000256" key="3">
    <source>
        <dbReference type="ARBA" id="ARBA00022679"/>
    </source>
</evidence>
<dbReference type="InterPro" id="IPR029064">
    <property type="entry name" value="Ribosomal_eL30-like_sf"/>
</dbReference>
<protein>
    <submittedName>
        <fullName evidence="6">RNA methyltransferase</fullName>
    </submittedName>
</protein>
<comment type="similarity">
    <text evidence="1">Belongs to the class IV-like SAM-binding methyltransferase superfamily. RNA methyltransferase TrmH family.</text>
</comment>
<keyword evidence="7" id="KW-1185">Reference proteome</keyword>
<dbReference type="Gene3D" id="3.30.1330.30">
    <property type="match status" value="1"/>
</dbReference>
<dbReference type="Pfam" id="PF00588">
    <property type="entry name" value="SpoU_methylase"/>
    <property type="match status" value="1"/>
</dbReference>
<dbReference type="Pfam" id="PF22435">
    <property type="entry name" value="MRM3-like_sub_bind"/>
    <property type="match status" value="1"/>
</dbReference>
<dbReference type="InterPro" id="IPR051259">
    <property type="entry name" value="rRNA_Methyltransferase"/>
</dbReference>
<evidence type="ECO:0000259" key="5">
    <source>
        <dbReference type="Pfam" id="PF22435"/>
    </source>
</evidence>
<reference evidence="6 7" key="1">
    <citation type="submission" date="2021-01" db="EMBL/GenBank/DDBJ databases">
        <title>Prevotella A2931 sp. nov.</title>
        <authorList>
            <person name="Buhl M."/>
            <person name="Oberhettinger P."/>
        </authorList>
    </citation>
    <scope>NUCLEOTIDE SEQUENCE [LARGE SCALE GENOMIC DNA]</scope>
    <source>
        <strain evidence="6 7">A2931</strain>
    </source>
</reference>
<evidence type="ECO:0000313" key="7">
    <source>
        <dbReference type="Proteomes" id="UP000664265"/>
    </source>
</evidence>
<dbReference type="PANTHER" id="PTHR43191">
    <property type="entry name" value="RRNA METHYLTRANSFERASE 3"/>
    <property type="match status" value="1"/>
</dbReference>
<feature type="domain" description="tRNA/rRNA methyltransferase SpoU type" evidence="4">
    <location>
        <begin position="116"/>
        <end position="256"/>
    </location>
</feature>
<dbReference type="PANTHER" id="PTHR43191:SF2">
    <property type="entry name" value="RRNA METHYLTRANSFERASE 3, MITOCHONDRIAL"/>
    <property type="match status" value="1"/>
</dbReference>
<dbReference type="GO" id="GO:0032259">
    <property type="term" value="P:methylation"/>
    <property type="evidence" value="ECO:0007669"/>
    <property type="project" value="UniProtKB-KW"/>
</dbReference>
<evidence type="ECO:0000259" key="4">
    <source>
        <dbReference type="Pfam" id="PF00588"/>
    </source>
</evidence>
<gene>
    <name evidence="6" type="ORF">JHU38_12040</name>
</gene>
<organism evidence="6 7">
    <name type="scientific">Prevotella illustrans</name>
    <dbReference type="NCBI Taxonomy" id="2800387"/>
    <lineage>
        <taxon>Bacteria</taxon>
        <taxon>Pseudomonadati</taxon>
        <taxon>Bacteroidota</taxon>
        <taxon>Bacteroidia</taxon>
        <taxon>Bacteroidales</taxon>
        <taxon>Prevotellaceae</taxon>
        <taxon>Prevotella</taxon>
    </lineage>
</organism>
<dbReference type="InterPro" id="IPR029028">
    <property type="entry name" value="Alpha/beta_knot_MTases"/>
</dbReference>
<dbReference type="Gene3D" id="3.40.1280.10">
    <property type="match status" value="1"/>
</dbReference>
<sequence>MISKAKIKFIKSLEQKKFRHKTGCFVAEGPKISEELLKVLKPQLIAGEQGWLDRNEPLLNHVTETSGNSNPIEVIAITPEELKKISFLQHPQEVLGIFSIPDYSEQDIIQKATSGLVLALDGVQDPGNLGTIIRIADWFGIHTVFCSLHTADVYNPKTVQATMGSIARVQTIYTDLAQLFTRSDGATPVYGTFLDGTNIYESELSNNGIIIMGNEGNGISDEIMPFVNQKLYIPNYAPDQVTAESLNVAIATAVTCAEFRRRLKK</sequence>
<dbReference type="CDD" id="cd18109">
    <property type="entry name" value="SpoU-like_RNA-MTase"/>
    <property type="match status" value="1"/>
</dbReference>
<dbReference type="InterPro" id="IPR053888">
    <property type="entry name" value="MRM3-like_sub_bind"/>
</dbReference>
<accession>A0ABS3M8E7</accession>
<dbReference type="GO" id="GO:0008168">
    <property type="term" value="F:methyltransferase activity"/>
    <property type="evidence" value="ECO:0007669"/>
    <property type="project" value="UniProtKB-KW"/>
</dbReference>
<name>A0ABS3M8E7_9BACT</name>
<proteinExistence type="inferred from homology"/>
<dbReference type="Proteomes" id="UP000664265">
    <property type="component" value="Unassembled WGS sequence"/>
</dbReference>
<comment type="caution">
    <text evidence="6">The sequence shown here is derived from an EMBL/GenBank/DDBJ whole genome shotgun (WGS) entry which is preliminary data.</text>
</comment>
<evidence type="ECO:0000256" key="2">
    <source>
        <dbReference type="ARBA" id="ARBA00022603"/>
    </source>
</evidence>
<dbReference type="InterPro" id="IPR001537">
    <property type="entry name" value="SpoU_MeTrfase"/>
</dbReference>
<keyword evidence="3" id="KW-0808">Transferase</keyword>